<proteinExistence type="predicted"/>
<dbReference type="AlphaFoldDB" id="V4HNU3"/>
<reference evidence="1 2" key="1">
    <citation type="submission" date="2013-07" db="EMBL/GenBank/DDBJ databases">
        <title>Draft genome sequence of Pseudoalteromonas luteoviolacea 2ta16.</title>
        <authorList>
            <person name="Allen E.E."/>
            <person name="Azam F."/>
            <person name="Podell S."/>
        </authorList>
    </citation>
    <scope>NUCLEOTIDE SEQUENCE [LARGE SCALE GENOMIC DNA]</scope>
    <source>
        <strain evidence="1 2">2ta16</strain>
    </source>
</reference>
<evidence type="ECO:0000313" key="1">
    <source>
        <dbReference type="EMBL" id="ESP91433.1"/>
    </source>
</evidence>
<gene>
    <name evidence="1" type="ORF">PL2TA16_00232</name>
</gene>
<organism evidence="1 2">
    <name type="scientific">Pseudoalteromonas luteoviolacea (strain 2ta16)</name>
    <dbReference type="NCBI Taxonomy" id="1353533"/>
    <lineage>
        <taxon>Bacteria</taxon>
        <taxon>Pseudomonadati</taxon>
        <taxon>Pseudomonadota</taxon>
        <taxon>Gammaproteobacteria</taxon>
        <taxon>Alteromonadales</taxon>
        <taxon>Pseudoalteromonadaceae</taxon>
        <taxon>Pseudoalteromonas</taxon>
    </lineage>
</organism>
<dbReference type="Proteomes" id="UP000017820">
    <property type="component" value="Unassembled WGS sequence"/>
</dbReference>
<evidence type="ECO:0000313" key="2">
    <source>
        <dbReference type="Proteomes" id="UP000017820"/>
    </source>
</evidence>
<sequence>MRRFVAGLLVILITYSIGSLADSRSEPSALKSAQGWVKDQGFVHKELVFDTNCDHTSCQIRIYPQAFAASLRNMYRGCPSTLCVTLTYDIKSQSITKHVFWR</sequence>
<comment type="caution">
    <text evidence="1">The sequence shown here is derived from an EMBL/GenBank/DDBJ whole genome shotgun (WGS) entry which is preliminary data.</text>
</comment>
<accession>V4HNU3</accession>
<name>V4HNU3_PSEL2</name>
<dbReference type="EMBL" id="AUSV01000113">
    <property type="protein sequence ID" value="ESP91433.1"/>
    <property type="molecule type" value="Genomic_DNA"/>
</dbReference>
<protein>
    <submittedName>
        <fullName evidence="1">Uncharacterized protein</fullName>
    </submittedName>
</protein>